<evidence type="ECO:0000313" key="2">
    <source>
        <dbReference type="Proteomes" id="UP000266183"/>
    </source>
</evidence>
<dbReference type="Proteomes" id="UP000266183">
    <property type="component" value="Chromosome"/>
</dbReference>
<reference evidence="2" key="1">
    <citation type="submission" date="2018-09" db="EMBL/GenBank/DDBJ databases">
        <title>Chryseolinea sp. KIS68-18 isolated from soil.</title>
        <authorList>
            <person name="Weon H.-Y."/>
            <person name="Kwon S.-W."/>
            <person name="Lee S.A."/>
        </authorList>
    </citation>
    <scope>NUCLEOTIDE SEQUENCE [LARGE SCALE GENOMIC DNA]</scope>
    <source>
        <strain evidence="2">KIS68-18</strain>
    </source>
</reference>
<accession>A0A385SUG0</accession>
<protein>
    <recommendedName>
        <fullName evidence="3">Amidohydrolase-related domain-containing protein</fullName>
    </recommendedName>
</protein>
<dbReference type="EMBL" id="CP032382">
    <property type="protein sequence ID" value="AYB33767.1"/>
    <property type="molecule type" value="Genomic_DNA"/>
</dbReference>
<name>A0A385SUG0_9BACT</name>
<dbReference type="Gene3D" id="3.20.20.140">
    <property type="entry name" value="Metal-dependent hydrolases"/>
    <property type="match status" value="1"/>
</dbReference>
<dbReference type="InterPro" id="IPR032466">
    <property type="entry name" value="Metal_Hydrolase"/>
</dbReference>
<gene>
    <name evidence="1" type="ORF">D4L85_25710</name>
</gene>
<proteinExistence type="predicted"/>
<dbReference type="SUPFAM" id="SSF51556">
    <property type="entry name" value="Metallo-dependent hydrolases"/>
    <property type="match status" value="1"/>
</dbReference>
<evidence type="ECO:0000313" key="1">
    <source>
        <dbReference type="EMBL" id="AYB33767.1"/>
    </source>
</evidence>
<dbReference type="AlphaFoldDB" id="A0A385SUG0"/>
<evidence type="ECO:0008006" key="3">
    <source>
        <dbReference type="Google" id="ProtNLM"/>
    </source>
</evidence>
<sequence length="445" mass="51924">MAIVLLFVVFFKSGRNILWFILKKIWSFLGVLPGPESRALAKRYLNIGRFAFYESQTRIFARLKSQYPAGTGFIVLPMDMEFMGAGKLKKGAGYHEQMKVLSVIKQNHENKDLIYPFVFADPRRLAREGEKHLNYTVDNGSVTLKDCFIREYIEGHRFSGFKIYPALGYYPFDEALLPIWKYAADHSIPILTHCIKGTIYYRGLKQKEWDYHPVFEQACGHELYEPMVLTERKNSEFINNFTHPLNYLCLLEEKLLRKCVAMAKDKRIKELFGFTHESNPLKYDLRHLKLCLGHFGGDDEWDRFMELDRDNFSSQLVKHPDLGISFLTDENGHDKRGKLEQVWKYADWYSIICSMILQYPNVYADLSYILYNASIQPLLKQTLANPKLMKRTLFGTDFYVVRNHNSEKSLLAGMLDNLTQNEFDQIAKSNPREFLWNKLHGAVAI</sequence>
<keyword evidence="2" id="KW-1185">Reference proteome</keyword>
<organism evidence="1 2">
    <name type="scientific">Chryseolinea soli</name>
    <dbReference type="NCBI Taxonomy" id="2321403"/>
    <lineage>
        <taxon>Bacteria</taxon>
        <taxon>Pseudomonadati</taxon>
        <taxon>Bacteroidota</taxon>
        <taxon>Cytophagia</taxon>
        <taxon>Cytophagales</taxon>
        <taxon>Fulvivirgaceae</taxon>
        <taxon>Chryseolinea</taxon>
    </lineage>
</organism>
<dbReference type="KEGG" id="chk:D4L85_25710"/>